<accession>A0AAV5A890</accession>
<dbReference type="Pfam" id="PF00012">
    <property type="entry name" value="HSP70"/>
    <property type="match status" value="2"/>
</dbReference>
<keyword evidence="2" id="KW-0067">ATP-binding</keyword>
<dbReference type="SUPFAM" id="SSF53067">
    <property type="entry name" value="Actin-like ATPase domain"/>
    <property type="match status" value="2"/>
</dbReference>
<keyword evidence="5" id="KW-1185">Reference proteome</keyword>
<evidence type="ECO:0000313" key="4">
    <source>
        <dbReference type="EMBL" id="GJJ10500.1"/>
    </source>
</evidence>
<dbReference type="Gene3D" id="3.30.420.40">
    <property type="match status" value="1"/>
</dbReference>
<evidence type="ECO:0000313" key="5">
    <source>
        <dbReference type="Proteomes" id="UP001050691"/>
    </source>
</evidence>
<feature type="region of interest" description="Disordered" evidence="3">
    <location>
        <begin position="130"/>
        <end position="168"/>
    </location>
</feature>
<proteinExistence type="predicted"/>
<evidence type="ECO:0008006" key="6">
    <source>
        <dbReference type="Google" id="ProtNLM"/>
    </source>
</evidence>
<reference evidence="4" key="1">
    <citation type="submission" date="2021-10" db="EMBL/GenBank/DDBJ databases">
        <title>De novo Genome Assembly of Clathrus columnatus (Basidiomycota, Fungi) Using Illumina and Nanopore Sequence Data.</title>
        <authorList>
            <person name="Ogiso-Tanaka E."/>
            <person name="Itagaki H."/>
            <person name="Hosoya T."/>
            <person name="Hosaka K."/>
        </authorList>
    </citation>
    <scope>NUCLEOTIDE SEQUENCE</scope>
    <source>
        <strain evidence="4">MO-923</strain>
    </source>
</reference>
<dbReference type="Proteomes" id="UP001050691">
    <property type="component" value="Unassembled WGS sequence"/>
</dbReference>
<name>A0AAV5A890_9AGAM</name>
<keyword evidence="1" id="KW-0547">Nucleotide-binding</keyword>
<evidence type="ECO:0000256" key="3">
    <source>
        <dbReference type="SAM" id="MobiDB-lite"/>
    </source>
</evidence>
<dbReference type="GO" id="GO:0005524">
    <property type="term" value="F:ATP binding"/>
    <property type="evidence" value="ECO:0007669"/>
    <property type="project" value="UniProtKB-KW"/>
</dbReference>
<dbReference type="Gene3D" id="3.90.640.10">
    <property type="entry name" value="Actin, Chain A, domain 4"/>
    <property type="match status" value="1"/>
</dbReference>
<dbReference type="PANTHER" id="PTHR45639:SF32">
    <property type="entry name" value="HEAT SHOCK PROTEIN PDR13"/>
    <property type="match status" value="1"/>
</dbReference>
<dbReference type="AlphaFoldDB" id="A0AAV5A890"/>
<evidence type="ECO:0000256" key="1">
    <source>
        <dbReference type="ARBA" id="ARBA00022741"/>
    </source>
</evidence>
<dbReference type="InterPro" id="IPR013126">
    <property type="entry name" value="Hsp_70_fam"/>
</dbReference>
<dbReference type="InterPro" id="IPR043129">
    <property type="entry name" value="ATPase_NBD"/>
</dbReference>
<sequence>MSVPNGTASVGDERETVIGINFGNSFSSIAIITKEGKAECIANEAGERQIPSCIAFHGEEMYVGDQATHHLIKNSQNTITNFRNLLGKKFSEISSEPQNSLAPSAPMIQHPTLSDTPCYAVQVLVPSPSPLPPLSTTPIPPSSKSSSKPSTAVHTPLDTPTPRSEPNLQTRYITPQEACSIFLRSLHHSASDFLGCSPRGVVLSVPQSFDDTQRAALLDAAREAGLNVIQLLEETVAATAVLVDAPANRGSEIDKTSLLIDWGSTDLTVTLLSIRSGLVHTLASRRAPELGSAQQGGIDEVLIKYFAKEFSKKTGESFAVCPPTSSSARGQTKLALALPALKRSLTAAILSGGGSGQPGTDTTKSAQLSVESLHAGLDFSAPLNRIRAGALFGPVWSRFTAIVENVLSDATSSPVSGGTDAGLWLDTIAFIGGTGALASVAGASSTLLASGLMGTRKSDEEEVRDENLASSPEEVIARGCAIHARDILSLDEEVKQVILQQSLSGRTPKEISTVKITTCGIGAIIPIPSGQENGTTGSEFAPAEDVGKHFIPLLPPNTPLPLKRTVRFQVALSGDITPTPTLYLELYEYTFSTRVHIVPPVVYSDAEEDEEVEPEEPEEERYRSISKGAYLGSLQLPLNPISSEGEPKKSKQKKIPTSVIEILVEISNDEKVDIAAREVRQARAEGEGESSAEWVKLSLGPTLV</sequence>
<dbReference type="EMBL" id="BPWL01000005">
    <property type="protein sequence ID" value="GJJ10500.1"/>
    <property type="molecule type" value="Genomic_DNA"/>
</dbReference>
<feature type="compositionally biased region" description="Pro residues" evidence="3">
    <location>
        <begin position="130"/>
        <end position="141"/>
    </location>
</feature>
<protein>
    <recommendedName>
        <fullName evidence="6">Actin-like ATPase domain-containing protein</fullName>
    </recommendedName>
</protein>
<organism evidence="4 5">
    <name type="scientific">Clathrus columnatus</name>
    <dbReference type="NCBI Taxonomy" id="1419009"/>
    <lineage>
        <taxon>Eukaryota</taxon>
        <taxon>Fungi</taxon>
        <taxon>Dikarya</taxon>
        <taxon>Basidiomycota</taxon>
        <taxon>Agaricomycotina</taxon>
        <taxon>Agaricomycetes</taxon>
        <taxon>Phallomycetidae</taxon>
        <taxon>Phallales</taxon>
        <taxon>Clathraceae</taxon>
        <taxon>Clathrus</taxon>
    </lineage>
</organism>
<dbReference type="PANTHER" id="PTHR45639">
    <property type="entry name" value="HSC70CB, ISOFORM G-RELATED"/>
    <property type="match status" value="1"/>
</dbReference>
<comment type="caution">
    <text evidence="4">The sequence shown here is derived from an EMBL/GenBank/DDBJ whole genome shotgun (WGS) entry which is preliminary data.</text>
</comment>
<gene>
    <name evidence="4" type="ORF">Clacol_004726</name>
</gene>
<dbReference type="GO" id="GO:0005829">
    <property type="term" value="C:cytosol"/>
    <property type="evidence" value="ECO:0007669"/>
    <property type="project" value="TreeGrafter"/>
</dbReference>
<dbReference type="GO" id="GO:0140662">
    <property type="term" value="F:ATP-dependent protein folding chaperone"/>
    <property type="evidence" value="ECO:0007669"/>
    <property type="project" value="InterPro"/>
</dbReference>
<evidence type="ECO:0000256" key="2">
    <source>
        <dbReference type="ARBA" id="ARBA00022840"/>
    </source>
</evidence>
<dbReference type="GO" id="GO:0005634">
    <property type="term" value="C:nucleus"/>
    <property type="evidence" value="ECO:0007669"/>
    <property type="project" value="TreeGrafter"/>
</dbReference>